<accession>A0ABQ3UHL1</accession>
<dbReference type="PANTHER" id="PTHR47916">
    <property type="entry name" value="FRUCTOSE-BISPHOSPHATE ALDOLASE CLASS 1"/>
    <property type="match status" value="1"/>
</dbReference>
<dbReference type="InterPro" id="IPR002915">
    <property type="entry name" value="DeoC/FbaB/LacD_aldolase"/>
</dbReference>
<organism evidence="5 6">
    <name type="scientific">Ktedonobacter robiniae</name>
    <dbReference type="NCBI Taxonomy" id="2778365"/>
    <lineage>
        <taxon>Bacteria</taxon>
        <taxon>Bacillati</taxon>
        <taxon>Chloroflexota</taxon>
        <taxon>Ktedonobacteria</taxon>
        <taxon>Ktedonobacterales</taxon>
        <taxon>Ktedonobacteraceae</taxon>
        <taxon>Ktedonobacter</taxon>
    </lineage>
</organism>
<dbReference type="EC" id="4.1.2.13" evidence="1"/>
<reference evidence="5 6" key="1">
    <citation type="journal article" date="2021" name="Int. J. Syst. Evol. Microbiol.">
        <title>Reticulibacter mediterranei gen. nov., sp. nov., within the new family Reticulibacteraceae fam. nov., and Ktedonospora formicarum gen. nov., sp. nov., Ktedonobacter robiniae sp. nov., Dictyobacter formicarum sp. nov. and Dictyobacter arantiisoli sp. nov., belonging to the class Ktedonobacteria.</title>
        <authorList>
            <person name="Yabe S."/>
            <person name="Zheng Y."/>
            <person name="Wang C.M."/>
            <person name="Sakai Y."/>
            <person name="Abe K."/>
            <person name="Yokota A."/>
            <person name="Donadio S."/>
            <person name="Cavaletti L."/>
            <person name="Monciardini P."/>
        </authorList>
    </citation>
    <scope>NUCLEOTIDE SEQUENCE [LARGE SCALE GENOMIC DNA]</scope>
    <source>
        <strain evidence="5 6">SOSP1-30</strain>
    </source>
</reference>
<dbReference type="Proteomes" id="UP000654345">
    <property type="component" value="Unassembled WGS sequence"/>
</dbReference>
<proteinExistence type="inferred from homology"/>
<keyword evidence="3" id="KW-0704">Schiff base</keyword>
<dbReference type="InterPro" id="IPR013785">
    <property type="entry name" value="Aldolase_TIM"/>
</dbReference>
<evidence type="ECO:0000256" key="3">
    <source>
        <dbReference type="ARBA" id="ARBA00023270"/>
    </source>
</evidence>
<name>A0ABQ3UHL1_9CHLR</name>
<dbReference type="PIRSF" id="PIRSF038992">
    <property type="entry name" value="Aldolase_Ia"/>
    <property type="match status" value="1"/>
</dbReference>
<evidence type="ECO:0000313" key="6">
    <source>
        <dbReference type="Proteomes" id="UP000654345"/>
    </source>
</evidence>
<dbReference type="SMART" id="SM01133">
    <property type="entry name" value="DeoC"/>
    <property type="match status" value="1"/>
</dbReference>
<dbReference type="InterPro" id="IPR050456">
    <property type="entry name" value="DeoC/FbaB_aldolase"/>
</dbReference>
<dbReference type="InterPro" id="IPR041720">
    <property type="entry name" value="FbaB-like"/>
</dbReference>
<dbReference type="SUPFAM" id="SSF51569">
    <property type="entry name" value="Aldolase"/>
    <property type="match status" value="1"/>
</dbReference>
<comment type="similarity">
    <text evidence="4">Belongs to the DeoC/FbaB aldolase family. FbaB subfamily.</text>
</comment>
<dbReference type="EMBL" id="BNJG01000001">
    <property type="protein sequence ID" value="GHO52070.1"/>
    <property type="molecule type" value="Genomic_DNA"/>
</dbReference>
<dbReference type="Pfam" id="PF01791">
    <property type="entry name" value="DeoC"/>
    <property type="match status" value="1"/>
</dbReference>
<protein>
    <recommendedName>
        <fullName evidence="1">fructose-bisphosphate aldolase</fullName>
        <ecNumber evidence="1">4.1.2.13</ecNumber>
    </recommendedName>
</protein>
<dbReference type="NCBIfam" id="NF006704">
    <property type="entry name" value="PRK09250.1-1"/>
    <property type="match status" value="1"/>
</dbReference>
<evidence type="ECO:0000256" key="1">
    <source>
        <dbReference type="ARBA" id="ARBA00013068"/>
    </source>
</evidence>
<evidence type="ECO:0000313" key="5">
    <source>
        <dbReference type="EMBL" id="GHO52070.1"/>
    </source>
</evidence>
<dbReference type="PANTHER" id="PTHR47916:SF4">
    <property type="entry name" value="FRUCTOSE-BISPHOSPHATE ALDOLASE CLASS 1"/>
    <property type="match status" value="1"/>
</dbReference>
<keyword evidence="2" id="KW-0456">Lyase</keyword>
<sequence>MTSTEVTKKMTDRIREILSWYNSENPGVRTNLARMLNHGRLGGTGKMVILPVDQGFEHGPARSFAPNPAGYDPRYHFQLAIEAGCNAYAAPLGFLEAGASEYAGEIPLILKCNNHDVLNDERDPISAVTAGVEDALRLGCVAVGFTIYPGSSERTIMYEQLRDLAAEAKAAGLAVVVWSYPRGSSISKEGETAVDVVTYAAQIAAQLGADIIKVKLPSAKVELAEAQKVYQKYEIPISTLTERVKHVIQSSFDGRRIVIFSGGATAGDDQVFNEVRAIRDGGGFGSIMGRNSFQRKKEDALKFLGTIMGIYEGSIQ</sequence>
<evidence type="ECO:0000256" key="4">
    <source>
        <dbReference type="ARBA" id="ARBA00049653"/>
    </source>
</evidence>
<evidence type="ECO:0000256" key="2">
    <source>
        <dbReference type="ARBA" id="ARBA00023239"/>
    </source>
</evidence>
<comment type="caution">
    <text evidence="5">The sequence shown here is derived from an EMBL/GenBank/DDBJ whole genome shotgun (WGS) entry which is preliminary data.</text>
</comment>
<dbReference type="Gene3D" id="3.20.20.70">
    <property type="entry name" value="Aldolase class I"/>
    <property type="match status" value="1"/>
</dbReference>
<keyword evidence="6" id="KW-1185">Reference proteome</keyword>
<gene>
    <name evidence="5" type="primary">fbaB_1</name>
    <name evidence="5" type="ORF">KSB_05450</name>
</gene>
<dbReference type="CDD" id="cd00958">
    <property type="entry name" value="DhnA"/>
    <property type="match status" value="1"/>
</dbReference>